<dbReference type="RefSeq" id="WP_195817483.1">
    <property type="nucleotide sequence ID" value="NZ_JADOBH010000002.1"/>
</dbReference>
<evidence type="ECO:0000313" key="2">
    <source>
        <dbReference type="Proteomes" id="UP000600307"/>
    </source>
</evidence>
<organism evidence="1 2">
    <name type="scientific">Rahnella victoriana</name>
    <dbReference type="NCBI Taxonomy" id="1510570"/>
    <lineage>
        <taxon>Bacteria</taxon>
        <taxon>Pseudomonadati</taxon>
        <taxon>Pseudomonadota</taxon>
        <taxon>Gammaproteobacteria</taxon>
        <taxon>Enterobacterales</taxon>
        <taxon>Yersiniaceae</taxon>
        <taxon>Rahnella</taxon>
    </lineage>
</organism>
<evidence type="ECO:0000313" key="1">
    <source>
        <dbReference type="EMBL" id="MBF7956840.1"/>
    </source>
</evidence>
<reference evidence="1 2" key="1">
    <citation type="submission" date="2020-11" db="EMBL/GenBank/DDBJ databases">
        <title>Taxonomic investigation of Rahnella spp.</title>
        <authorList>
            <person name="Lee S.D."/>
        </authorList>
    </citation>
    <scope>NUCLEOTIDE SEQUENCE [LARGE SCALE GENOMIC DNA]</scope>
    <source>
        <strain evidence="1 2">SAP-10</strain>
    </source>
</reference>
<dbReference type="Proteomes" id="UP000600307">
    <property type="component" value="Unassembled WGS sequence"/>
</dbReference>
<keyword evidence="2" id="KW-1185">Reference proteome</keyword>
<protein>
    <recommendedName>
        <fullName evidence="3">FidL-like membrane protein</fullName>
    </recommendedName>
</protein>
<evidence type="ECO:0008006" key="3">
    <source>
        <dbReference type="Google" id="ProtNLM"/>
    </source>
</evidence>
<name>A0ABS0DSI2_9GAMM</name>
<accession>A0ABS0DSI2</accession>
<comment type="caution">
    <text evidence="1">The sequence shown here is derived from an EMBL/GenBank/DDBJ whole genome shotgun (WGS) entry which is preliminary data.</text>
</comment>
<gene>
    <name evidence="1" type="ORF">IV431_14875</name>
</gene>
<dbReference type="EMBL" id="JADOBH010000002">
    <property type="protein sequence ID" value="MBF7956840.1"/>
    <property type="molecule type" value="Genomic_DNA"/>
</dbReference>
<proteinExistence type="predicted"/>
<sequence length="160" mass="18530">MRTKKWWGVILCGVILAGSAVLAYSWYTRQYDNDFTCVASLSQHYNNESYNVSLNYMVRGNSGVINMNGYSEEEPGKVFNRKISFTLHRKGDLNYMVSVKNIKFPDDNVDDDVLSQYEPDFFVFAGKEIYMRILKQRNDNYLFMLDSIPTYICNNTTGSD</sequence>